<protein>
    <submittedName>
        <fullName evidence="2">Uncharacterized protein LOC117152057 isoform X1</fullName>
    </submittedName>
</protein>
<evidence type="ECO:0000313" key="2">
    <source>
        <dbReference type="RefSeq" id="XP_033178271.1"/>
    </source>
</evidence>
<reference evidence="2" key="1">
    <citation type="submission" date="2025-08" db="UniProtKB">
        <authorList>
            <consortium name="RefSeq"/>
        </authorList>
    </citation>
    <scope>IDENTIFICATION</scope>
</reference>
<evidence type="ECO:0000313" key="1">
    <source>
        <dbReference type="Proteomes" id="UP000515180"/>
    </source>
</evidence>
<dbReference type="RefSeq" id="XP_033178271.1">
    <property type="nucleotide sequence ID" value="XM_033322380.1"/>
</dbReference>
<sequence length="155" mass="17868">MFNFKVIYNLFQFRSRYTNIQFTYLQIPKALSQVAKPPLIAYVIQMPEFASCKSRNLLYGNSKIRDESANMKPRKGLQFIETPIHDQVHKRLPARDHLLRPHLFHCNTTTIYKLLDQIYLTRTHDFSNAVARGTTIACIVESQLGSGDFGNSTSK</sequence>
<organism evidence="1 2">
    <name type="scientific">Bombus impatiens</name>
    <name type="common">Bumblebee</name>
    <dbReference type="NCBI Taxonomy" id="132113"/>
    <lineage>
        <taxon>Eukaryota</taxon>
        <taxon>Metazoa</taxon>
        <taxon>Ecdysozoa</taxon>
        <taxon>Arthropoda</taxon>
        <taxon>Hexapoda</taxon>
        <taxon>Insecta</taxon>
        <taxon>Pterygota</taxon>
        <taxon>Neoptera</taxon>
        <taxon>Endopterygota</taxon>
        <taxon>Hymenoptera</taxon>
        <taxon>Apocrita</taxon>
        <taxon>Aculeata</taxon>
        <taxon>Apoidea</taxon>
        <taxon>Anthophila</taxon>
        <taxon>Apidae</taxon>
        <taxon>Bombus</taxon>
        <taxon>Pyrobombus</taxon>
    </lineage>
</organism>
<dbReference type="AlphaFoldDB" id="A0A6P8LYL8"/>
<name>A0A6P8LYL8_BOMIM</name>
<gene>
    <name evidence="2" type="primary">LOC117152057</name>
</gene>
<dbReference type="Proteomes" id="UP000515180">
    <property type="component" value="Unplaced"/>
</dbReference>
<dbReference type="GeneID" id="117152057"/>
<proteinExistence type="predicted"/>
<keyword evidence="1" id="KW-1185">Reference proteome</keyword>
<accession>A0A6P8LYL8</accession>